<reference evidence="5" key="1">
    <citation type="submission" date="2016-10" db="EMBL/GenBank/DDBJ databases">
        <authorList>
            <person name="Varghese N."/>
            <person name="Submissions S."/>
        </authorList>
    </citation>
    <scope>NUCLEOTIDE SEQUENCE [LARGE SCALE GENOMIC DNA]</scope>
    <source>
        <strain evidence="5">DSM 4002</strain>
    </source>
</reference>
<dbReference type="InterPro" id="IPR002347">
    <property type="entry name" value="SDR_fam"/>
</dbReference>
<evidence type="ECO:0000313" key="5">
    <source>
        <dbReference type="Proteomes" id="UP000182961"/>
    </source>
</evidence>
<protein>
    <submittedName>
        <fullName evidence="4">NADP-dependent 3-hydroxy acid dehydrogenase YdfG</fullName>
    </submittedName>
</protein>
<dbReference type="RefSeq" id="WP_223253663.1">
    <property type="nucleotide sequence ID" value="NZ_CBCRUM010000021.1"/>
</dbReference>
<dbReference type="Pfam" id="PF00106">
    <property type="entry name" value="adh_short"/>
    <property type="match status" value="1"/>
</dbReference>
<dbReference type="PRINTS" id="PR00080">
    <property type="entry name" value="SDRFAMILY"/>
</dbReference>
<sequence>MLNFTIKTQKIMNKQLIVITGASSGFGLEMAKEFSKSGYPLLLLARRVEKMEALNLPNTICRKVDVTDKNGFENAIREAEAVYGKTDLLINNAGIMLLGDIATQDPAEWKAMLDLNIIGVMNGMQIVMNDMKARQCGTIINVSSIAGMQPFGNHAAYCASKYGVRGLTQTARMEMSAHNVRVIVVEPGAVTTELLGHTTDKKIIEGYNQWKETVGAVNITAKDVATTIKFAYELPQGVLLREIVITDTKQDA</sequence>
<organism evidence="4 5">
    <name type="scientific">Flavobacterium succinicans</name>
    <dbReference type="NCBI Taxonomy" id="29536"/>
    <lineage>
        <taxon>Bacteria</taxon>
        <taxon>Pseudomonadati</taxon>
        <taxon>Bacteroidota</taxon>
        <taxon>Flavobacteriia</taxon>
        <taxon>Flavobacteriales</taxon>
        <taxon>Flavobacteriaceae</taxon>
        <taxon>Flavobacterium</taxon>
    </lineage>
</organism>
<dbReference type="PROSITE" id="PS00061">
    <property type="entry name" value="ADH_SHORT"/>
    <property type="match status" value="1"/>
</dbReference>
<dbReference type="InterPro" id="IPR020904">
    <property type="entry name" value="Sc_DH/Rdtase_CS"/>
</dbReference>
<proteinExistence type="inferred from homology"/>
<dbReference type="GO" id="GO:0016616">
    <property type="term" value="F:oxidoreductase activity, acting on the CH-OH group of donors, NAD or NADP as acceptor"/>
    <property type="evidence" value="ECO:0007669"/>
    <property type="project" value="UniProtKB-ARBA"/>
</dbReference>
<evidence type="ECO:0000256" key="1">
    <source>
        <dbReference type="ARBA" id="ARBA00006484"/>
    </source>
</evidence>
<evidence type="ECO:0000313" key="4">
    <source>
        <dbReference type="EMBL" id="SFM57134.1"/>
    </source>
</evidence>
<gene>
    <name evidence="4" type="ORF">SAMN05444143_101571</name>
</gene>
<dbReference type="Gene3D" id="3.40.50.720">
    <property type="entry name" value="NAD(P)-binding Rossmann-like Domain"/>
    <property type="match status" value="1"/>
</dbReference>
<keyword evidence="5" id="KW-1185">Reference proteome</keyword>
<dbReference type="FunFam" id="3.40.50.720:FF:000047">
    <property type="entry name" value="NADP-dependent L-serine/L-allo-threonine dehydrogenase"/>
    <property type="match status" value="1"/>
</dbReference>
<dbReference type="Proteomes" id="UP000182961">
    <property type="component" value="Unassembled WGS sequence"/>
</dbReference>
<dbReference type="STRING" id="29536.FLB_26150"/>
<dbReference type="PANTHER" id="PTHR43391">
    <property type="entry name" value="RETINOL DEHYDROGENASE-RELATED"/>
    <property type="match status" value="1"/>
</dbReference>
<dbReference type="eggNOG" id="COG4221">
    <property type="taxonomic scope" value="Bacteria"/>
</dbReference>
<dbReference type="CDD" id="cd05233">
    <property type="entry name" value="SDR_c"/>
    <property type="match status" value="1"/>
</dbReference>
<evidence type="ECO:0000256" key="3">
    <source>
        <dbReference type="RuleBase" id="RU000363"/>
    </source>
</evidence>
<dbReference type="EMBL" id="FOUT01000001">
    <property type="protein sequence ID" value="SFM57134.1"/>
    <property type="molecule type" value="Genomic_DNA"/>
</dbReference>
<accession>A0A1I4RYQ6</accession>
<dbReference type="InterPro" id="IPR036291">
    <property type="entry name" value="NAD(P)-bd_dom_sf"/>
</dbReference>
<dbReference type="SUPFAM" id="SSF51735">
    <property type="entry name" value="NAD(P)-binding Rossmann-fold domains"/>
    <property type="match status" value="1"/>
</dbReference>
<keyword evidence="2" id="KW-0560">Oxidoreductase</keyword>
<dbReference type="PRINTS" id="PR00081">
    <property type="entry name" value="GDHRDH"/>
</dbReference>
<comment type="similarity">
    <text evidence="1 3">Belongs to the short-chain dehydrogenases/reductases (SDR) family.</text>
</comment>
<dbReference type="GO" id="GO:0005829">
    <property type="term" value="C:cytosol"/>
    <property type="evidence" value="ECO:0007669"/>
    <property type="project" value="TreeGrafter"/>
</dbReference>
<name>A0A1I4RYQ6_9FLAO</name>
<dbReference type="AlphaFoldDB" id="A0A1I4RYQ6"/>
<evidence type="ECO:0000256" key="2">
    <source>
        <dbReference type="ARBA" id="ARBA00023002"/>
    </source>
</evidence>
<dbReference type="PANTHER" id="PTHR43391:SF86">
    <property type="entry name" value="SHORT-CHAIN DEHYDROGENASE_REDUCTASE FAMILY PROTEIN"/>
    <property type="match status" value="1"/>
</dbReference>